<protein>
    <submittedName>
        <fullName evidence="2">TmRNA-binding protein SmpB</fullName>
    </submittedName>
</protein>
<reference evidence="2" key="1">
    <citation type="submission" date="2020-02" db="EMBL/GenBank/DDBJ databases">
        <authorList>
            <person name="Meier V. D."/>
        </authorList>
    </citation>
    <scope>NUCLEOTIDE SEQUENCE</scope>
    <source>
        <strain evidence="2">AVDCRST_MAG13</strain>
    </source>
</reference>
<feature type="non-terminal residue" evidence="2">
    <location>
        <position position="1"/>
    </location>
</feature>
<evidence type="ECO:0000256" key="1">
    <source>
        <dbReference type="SAM" id="MobiDB-lite"/>
    </source>
</evidence>
<accession>A0A6J4T132</accession>
<name>A0A6J4T132_9ACTN</name>
<dbReference type="AlphaFoldDB" id="A0A6J4T132"/>
<proteinExistence type="predicted"/>
<gene>
    <name evidence="2" type="ORF">AVDCRST_MAG13-2791</name>
</gene>
<sequence length="159" mass="16815">GKGRQAQVRLGRRGDEPPGGLPLRVPRQARVRHRAHGHRGQGPALGAGDDQGRLRGHQGRRALAPQRPHPAVRRRRAREPRARAHPQAPGQALRDRALHGPGEGEGAHARPDPDLLQGPAGEGGDRPGPGQGPLRQARDDQAPGHRTPGAAGAARRSAL</sequence>
<feature type="region of interest" description="Disordered" evidence="1">
    <location>
        <begin position="1"/>
        <end position="159"/>
    </location>
</feature>
<organism evidence="2">
    <name type="scientific">uncultured Solirubrobacteraceae bacterium</name>
    <dbReference type="NCBI Taxonomy" id="1162706"/>
    <lineage>
        <taxon>Bacteria</taxon>
        <taxon>Bacillati</taxon>
        <taxon>Actinomycetota</taxon>
        <taxon>Thermoleophilia</taxon>
        <taxon>Solirubrobacterales</taxon>
        <taxon>Solirubrobacteraceae</taxon>
        <taxon>environmental samples</taxon>
    </lineage>
</organism>
<evidence type="ECO:0000313" key="2">
    <source>
        <dbReference type="EMBL" id="CAA9510762.1"/>
    </source>
</evidence>
<feature type="compositionally biased region" description="Gly residues" evidence="1">
    <location>
        <begin position="120"/>
        <end position="131"/>
    </location>
</feature>
<feature type="compositionally biased region" description="Basic residues" evidence="1">
    <location>
        <begin position="27"/>
        <end position="39"/>
    </location>
</feature>
<feature type="non-terminal residue" evidence="2">
    <location>
        <position position="159"/>
    </location>
</feature>
<dbReference type="EMBL" id="CADCVO010000445">
    <property type="protein sequence ID" value="CAA9510762.1"/>
    <property type="molecule type" value="Genomic_DNA"/>
</dbReference>